<evidence type="ECO:0000256" key="5">
    <source>
        <dbReference type="ARBA" id="ARBA00022691"/>
    </source>
</evidence>
<comment type="catalytic activity">
    <reaction evidence="6">
        <text>a 2-demethylmenaquinol + S-adenosyl-L-methionine = a menaquinol + S-adenosyl-L-homocysteine + H(+)</text>
        <dbReference type="Rhea" id="RHEA:42640"/>
        <dbReference type="Rhea" id="RHEA-COMP:9539"/>
        <dbReference type="Rhea" id="RHEA-COMP:9563"/>
        <dbReference type="ChEBI" id="CHEBI:15378"/>
        <dbReference type="ChEBI" id="CHEBI:18151"/>
        <dbReference type="ChEBI" id="CHEBI:55437"/>
        <dbReference type="ChEBI" id="CHEBI:57856"/>
        <dbReference type="ChEBI" id="CHEBI:59789"/>
        <dbReference type="EC" id="2.1.1.163"/>
    </reaction>
</comment>
<sequence length="256" mass="29061">MEEFKQTNFGFQEVSSSEKTRRVTDVFHRVARRYDLMNDVMSTGIHRLWKDQFIRMMNPVGEIHLLDVAGGTGDIAFRFLEACPQGSVTICDINPGMIEQGRDRALDRGITKRLKWVCGDASALPFEDASFDFYSISFGLRNVTFRIKALEEAFRVLKPGGQFFCLEFSKVQLPGLKELYHFYSFSLIPRLGAWIAQDRDAYQYLVESISQFPDQAQLEKEVRAAGFDNVKFHNLSAGIAAIHQGIKRAGARASDK</sequence>
<feature type="binding site" evidence="6">
    <location>
        <position position="92"/>
    </location>
    <ligand>
        <name>S-adenosyl-L-methionine</name>
        <dbReference type="ChEBI" id="CHEBI:59789"/>
    </ligand>
</feature>
<dbReference type="SUPFAM" id="SSF53335">
    <property type="entry name" value="S-adenosyl-L-methionine-dependent methyltransferases"/>
    <property type="match status" value="1"/>
</dbReference>
<dbReference type="GO" id="GO:0009060">
    <property type="term" value="P:aerobic respiration"/>
    <property type="evidence" value="ECO:0007669"/>
    <property type="project" value="UniProtKB-UniRule"/>
</dbReference>
<dbReference type="OrthoDB" id="9808140at2"/>
<evidence type="ECO:0000256" key="1">
    <source>
        <dbReference type="ARBA" id="ARBA00022428"/>
    </source>
</evidence>
<dbReference type="Proteomes" id="UP000036771">
    <property type="component" value="Unassembled WGS sequence"/>
</dbReference>
<keyword evidence="7" id="KW-0830">Ubiquinone</keyword>
<organism evidence="7 8">
    <name type="scientific">Caedimonas varicaedens</name>
    <dbReference type="NCBI Taxonomy" id="1629334"/>
    <lineage>
        <taxon>Bacteria</taxon>
        <taxon>Pseudomonadati</taxon>
        <taxon>Pseudomonadota</taxon>
        <taxon>Alphaproteobacteria</taxon>
        <taxon>Holosporales</taxon>
        <taxon>Caedimonadaceae</taxon>
        <taxon>Caedimonas</taxon>
    </lineage>
</organism>
<comment type="catalytic activity">
    <reaction evidence="6">
        <text>a 2-methoxy-6-(all-trans-polyprenyl)benzene-1,4-diol + S-adenosyl-L-methionine = a 5-methoxy-2-methyl-3-(all-trans-polyprenyl)benzene-1,4-diol + S-adenosyl-L-homocysteine + H(+)</text>
        <dbReference type="Rhea" id="RHEA:28286"/>
        <dbReference type="Rhea" id="RHEA-COMP:10858"/>
        <dbReference type="Rhea" id="RHEA-COMP:10859"/>
        <dbReference type="ChEBI" id="CHEBI:15378"/>
        <dbReference type="ChEBI" id="CHEBI:57856"/>
        <dbReference type="ChEBI" id="CHEBI:59789"/>
        <dbReference type="ChEBI" id="CHEBI:84166"/>
        <dbReference type="ChEBI" id="CHEBI:84167"/>
        <dbReference type="EC" id="2.1.1.201"/>
    </reaction>
</comment>
<keyword evidence="5 6" id="KW-0949">S-adenosyl-L-methionine</keyword>
<comment type="similarity">
    <text evidence="6">Belongs to the class I-like SAM-binding methyltransferase superfamily. MenG/UbiE family.</text>
</comment>
<evidence type="ECO:0000256" key="2">
    <source>
        <dbReference type="ARBA" id="ARBA00022603"/>
    </source>
</evidence>
<comment type="pathway">
    <text evidence="6">Quinol/quinone metabolism; menaquinone biosynthesis; menaquinol from 1,4-dihydroxy-2-naphthoate: step 2/2.</text>
</comment>
<dbReference type="InterPro" id="IPR029063">
    <property type="entry name" value="SAM-dependent_MTases_sf"/>
</dbReference>
<comment type="function">
    <text evidence="6">Methyltransferase required for the conversion of demethylmenaquinol (DMKH2) to menaquinol (MKH2) and the conversion of 2-polyprenyl-6-methoxy-1,4-benzoquinol (DDMQH2) to 2-polyprenyl-3-methyl-6-methoxy-1,4-benzoquinol (DMQH2).</text>
</comment>
<keyword evidence="8" id="KW-1185">Reference proteome</keyword>
<feature type="binding site" evidence="6">
    <location>
        <begin position="120"/>
        <end position="121"/>
    </location>
    <ligand>
        <name>S-adenosyl-L-methionine</name>
        <dbReference type="ChEBI" id="CHEBI:59789"/>
    </ligand>
</feature>
<keyword evidence="1 6" id="KW-0474">Menaquinone biosynthesis</keyword>
<evidence type="ECO:0000313" key="7">
    <source>
        <dbReference type="EMBL" id="GAO98546.1"/>
    </source>
</evidence>
<dbReference type="STRING" id="1629334.Cva_01209"/>
<proteinExistence type="inferred from homology"/>
<feature type="binding site" evidence="6">
    <location>
        <position position="137"/>
    </location>
    <ligand>
        <name>S-adenosyl-L-methionine</name>
        <dbReference type="ChEBI" id="CHEBI:59789"/>
    </ligand>
</feature>
<dbReference type="InterPro" id="IPR023576">
    <property type="entry name" value="UbiE/COQ5_MeTrFase_CS"/>
</dbReference>
<evidence type="ECO:0000256" key="4">
    <source>
        <dbReference type="ARBA" id="ARBA00022688"/>
    </source>
</evidence>
<dbReference type="Pfam" id="PF01209">
    <property type="entry name" value="Ubie_methyltran"/>
    <property type="match status" value="1"/>
</dbReference>
<keyword evidence="3 6" id="KW-0808">Transferase</keyword>
<keyword evidence="4 6" id="KW-0831">Ubiquinone biosynthesis</keyword>
<feature type="binding site" evidence="6">
    <location>
        <position position="72"/>
    </location>
    <ligand>
        <name>S-adenosyl-L-methionine</name>
        <dbReference type="ChEBI" id="CHEBI:59789"/>
    </ligand>
</feature>
<dbReference type="PROSITE" id="PS01183">
    <property type="entry name" value="UBIE_1"/>
    <property type="match status" value="1"/>
</dbReference>
<name>A0A0K8MDG1_9PROT</name>
<dbReference type="Gene3D" id="3.40.50.150">
    <property type="entry name" value="Vaccinia Virus protein VP39"/>
    <property type="match status" value="1"/>
</dbReference>
<dbReference type="EMBL" id="BBVC01000067">
    <property type="protein sequence ID" value="GAO98546.1"/>
    <property type="molecule type" value="Genomic_DNA"/>
</dbReference>
<comment type="pathway">
    <text evidence="6">Cofactor biosynthesis; ubiquinone biosynthesis.</text>
</comment>
<dbReference type="UniPathway" id="UPA00079">
    <property type="reaction ID" value="UER00169"/>
</dbReference>
<dbReference type="PANTHER" id="PTHR43591">
    <property type="entry name" value="METHYLTRANSFERASE"/>
    <property type="match status" value="1"/>
</dbReference>
<dbReference type="UniPathway" id="UPA00232"/>
<keyword evidence="2 6" id="KW-0489">Methyltransferase</keyword>
<dbReference type="EC" id="2.1.1.201" evidence="6"/>
<evidence type="ECO:0000313" key="8">
    <source>
        <dbReference type="Proteomes" id="UP000036771"/>
    </source>
</evidence>
<comment type="caution">
    <text evidence="7">The sequence shown here is derived from an EMBL/GenBank/DDBJ whole genome shotgun (WGS) entry which is preliminary data.</text>
</comment>
<dbReference type="NCBIfam" id="NF001244">
    <property type="entry name" value="PRK00216.1-5"/>
    <property type="match status" value="1"/>
</dbReference>
<dbReference type="AlphaFoldDB" id="A0A0K8MDG1"/>
<protein>
    <recommendedName>
        <fullName evidence="6">Ubiquinone/menaquinone biosynthesis C-methyltransferase UbiE</fullName>
        <ecNumber evidence="6">2.1.1.163</ecNumber>
        <ecNumber evidence="6">2.1.1.201</ecNumber>
    </recommendedName>
    <alternativeName>
        <fullName evidence="6">2-methoxy-6-polyprenyl-1,4-benzoquinol methylase</fullName>
    </alternativeName>
    <alternativeName>
        <fullName evidence="6">Demethylmenaquinone methyltransferase</fullName>
    </alternativeName>
</protein>
<dbReference type="PROSITE" id="PS01184">
    <property type="entry name" value="UBIE_2"/>
    <property type="match status" value="1"/>
</dbReference>
<dbReference type="PANTHER" id="PTHR43591:SF24">
    <property type="entry name" value="2-METHOXY-6-POLYPRENYL-1,4-BENZOQUINOL METHYLASE, MITOCHONDRIAL"/>
    <property type="match status" value="1"/>
</dbReference>
<reference evidence="7 8" key="1">
    <citation type="submission" date="2015-03" db="EMBL/GenBank/DDBJ databases">
        <title>Caedibacter varicaedens, whole genome shotgun sequence.</title>
        <authorList>
            <person name="Suzuki H."/>
            <person name="Dapper A.L."/>
            <person name="Gibson A.K."/>
            <person name="Jackson C."/>
            <person name="Lee H."/>
            <person name="Pejaver V.R."/>
            <person name="Doak T."/>
            <person name="Lynch M."/>
        </authorList>
    </citation>
    <scope>NUCLEOTIDE SEQUENCE [LARGE SCALE GENOMIC DNA]</scope>
</reference>
<evidence type="ECO:0000256" key="3">
    <source>
        <dbReference type="ARBA" id="ARBA00022679"/>
    </source>
</evidence>
<dbReference type="GO" id="GO:0032259">
    <property type="term" value="P:methylation"/>
    <property type="evidence" value="ECO:0007669"/>
    <property type="project" value="UniProtKB-KW"/>
</dbReference>
<dbReference type="EC" id="2.1.1.163" evidence="6"/>
<dbReference type="InterPro" id="IPR004033">
    <property type="entry name" value="UbiE/COQ5_MeTrFase"/>
</dbReference>
<dbReference type="NCBIfam" id="TIGR01934">
    <property type="entry name" value="MenG_MenH_UbiE"/>
    <property type="match status" value="1"/>
</dbReference>
<dbReference type="GO" id="GO:0009234">
    <property type="term" value="P:menaquinone biosynthetic process"/>
    <property type="evidence" value="ECO:0007669"/>
    <property type="project" value="UniProtKB-UniRule"/>
</dbReference>
<accession>A0A0K8MDG1</accession>
<dbReference type="CDD" id="cd02440">
    <property type="entry name" value="AdoMet_MTases"/>
    <property type="match status" value="1"/>
</dbReference>
<dbReference type="HAMAP" id="MF_01813">
    <property type="entry name" value="MenG_UbiE_methyltr"/>
    <property type="match status" value="1"/>
</dbReference>
<gene>
    <name evidence="7" type="primary">ubiE_2</name>
    <name evidence="6" type="synonym">ubiE</name>
    <name evidence="7" type="ORF">Cva_01209</name>
</gene>
<dbReference type="PROSITE" id="PS51608">
    <property type="entry name" value="SAM_MT_UBIE"/>
    <property type="match status" value="1"/>
</dbReference>
<dbReference type="GO" id="GO:0043770">
    <property type="term" value="F:demethylmenaquinone methyltransferase activity"/>
    <property type="evidence" value="ECO:0007669"/>
    <property type="project" value="UniProtKB-UniRule"/>
</dbReference>
<evidence type="ECO:0000256" key="6">
    <source>
        <dbReference type="HAMAP-Rule" id="MF_01813"/>
    </source>
</evidence>
<dbReference type="GO" id="GO:0008425">
    <property type="term" value="F:2-methoxy-6-polyprenyl-1,4-benzoquinol methyltransferase activity"/>
    <property type="evidence" value="ECO:0007669"/>
    <property type="project" value="UniProtKB-UniRule"/>
</dbReference>